<dbReference type="PANTHER" id="PTHR30531:SF12">
    <property type="entry name" value="FLAGELLAR BIOSYNTHETIC PROTEIN FLHB"/>
    <property type="match status" value="1"/>
</dbReference>
<feature type="transmembrane region" description="Helical" evidence="3">
    <location>
        <begin position="38"/>
        <end position="61"/>
    </location>
</feature>
<dbReference type="Proteomes" id="UP000199555">
    <property type="component" value="Unassembled WGS sequence"/>
</dbReference>
<keyword evidence="4" id="KW-0282">Flagellum</keyword>
<dbReference type="PANTHER" id="PTHR30531">
    <property type="entry name" value="FLAGELLAR BIOSYNTHETIC PROTEIN FLHB"/>
    <property type="match status" value="1"/>
</dbReference>
<dbReference type="EMBL" id="FNGE01000001">
    <property type="protein sequence ID" value="SDK50290.1"/>
    <property type="molecule type" value="Genomic_DNA"/>
</dbReference>
<sequence length="364" mass="38991">MSGGEDKDDRQHEPSEQKLRKAREQGDIPRSTEATTALAYLGIFGAFIMGMAAVVPAWLGMAERLMGAEPLPDGAEAAARSLGLLSGAAVLGAALVPAALVVAGLLAQRGLVFTPSRLAPDLKRIDPFRNAGQKFGKTGLVSFAISLAKLCGVTLGGVLLFSTLGRSIAQAANMGATAWIEALPLLIRQVLLLALAVAAVFAVIDLLWKHLDHRRRNRMTRKEVEDEHKDSEGDPHLKAARRQKAVDLALGSMLADVERADVVIVNPTHYAVALEWKRGSGRAPVCLAKGVDEVAARIRQRARDHRVPIWSDPPCARALHATVRIGDEIPRTEFGPVAAAIRFAEAMRAKARRGYDGALEGAAR</sequence>
<reference evidence="5" key="1">
    <citation type="submission" date="2016-10" db="EMBL/GenBank/DDBJ databases">
        <authorList>
            <person name="Varghese N."/>
            <person name="Submissions S."/>
        </authorList>
    </citation>
    <scope>NUCLEOTIDE SEQUENCE [LARGE SCALE GENOMIC DNA]</scope>
    <source>
        <strain evidence="5">CGMCC 1.7655</strain>
    </source>
</reference>
<dbReference type="Gene3D" id="6.10.250.2080">
    <property type="match status" value="1"/>
</dbReference>
<dbReference type="InterPro" id="IPR006135">
    <property type="entry name" value="T3SS_substrate_exporter"/>
</dbReference>
<evidence type="ECO:0000256" key="3">
    <source>
        <dbReference type="SAM" id="Phobius"/>
    </source>
</evidence>
<feature type="transmembrane region" description="Helical" evidence="3">
    <location>
        <begin position="139"/>
        <end position="165"/>
    </location>
</feature>
<dbReference type="GO" id="GO:0005886">
    <property type="term" value="C:plasma membrane"/>
    <property type="evidence" value="ECO:0007669"/>
    <property type="project" value="TreeGrafter"/>
</dbReference>
<feature type="compositionally biased region" description="Basic and acidic residues" evidence="2">
    <location>
        <begin position="1"/>
        <end position="27"/>
    </location>
</feature>
<dbReference type="RefSeq" id="WP_090751720.1">
    <property type="nucleotide sequence ID" value="NZ_FNGE01000001.1"/>
</dbReference>
<dbReference type="SUPFAM" id="SSF160544">
    <property type="entry name" value="EscU C-terminal domain-like"/>
    <property type="match status" value="1"/>
</dbReference>
<evidence type="ECO:0000313" key="4">
    <source>
        <dbReference type="EMBL" id="SDK50290.1"/>
    </source>
</evidence>
<organism evidence="4 5">
    <name type="scientific">Paracoccus chinensis</name>
    <dbReference type="NCBI Taxonomy" id="525640"/>
    <lineage>
        <taxon>Bacteria</taxon>
        <taxon>Pseudomonadati</taxon>
        <taxon>Pseudomonadota</taxon>
        <taxon>Alphaproteobacteria</taxon>
        <taxon>Rhodobacterales</taxon>
        <taxon>Paracoccaceae</taxon>
        <taxon>Paracoccus</taxon>
    </lineage>
</organism>
<comment type="similarity">
    <text evidence="1">Belongs to the type III secretion exporter family.</text>
</comment>
<gene>
    <name evidence="4" type="ORF">SAMN04487971_101199</name>
</gene>
<keyword evidence="3" id="KW-1133">Transmembrane helix</keyword>
<evidence type="ECO:0000256" key="2">
    <source>
        <dbReference type="SAM" id="MobiDB-lite"/>
    </source>
</evidence>
<dbReference type="GO" id="GO:0009306">
    <property type="term" value="P:protein secretion"/>
    <property type="evidence" value="ECO:0007669"/>
    <property type="project" value="InterPro"/>
</dbReference>
<keyword evidence="4" id="KW-0969">Cilium</keyword>
<dbReference type="InterPro" id="IPR029025">
    <property type="entry name" value="T3SS_substrate_exporter_C"/>
</dbReference>
<proteinExistence type="inferred from homology"/>
<feature type="region of interest" description="Disordered" evidence="2">
    <location>
        <begin position="1"/>
        <end position="28"/>
    </location>
</feature>
<keyword evidence="4" id="KW-0966">Cell projection</keyword>
<dbReference type="Pfam" id="PF01312">
    <property type="entry name" value="Bac_export_2"/>
    <property type="match status" value="1"/>
</dbReference>
<feature type="transmembrane region" description="Helical" evidence="3">
    <location>
        <begin position="81"/>
        <end position="107"/>
    </location>
</feature>
<feature type="region of interest" description="Disordered" evidence="2">
    <location>
        <begin position="218"/>
        <end position="238"/>
    </location>
</feature>
<dbReference type="PRINTS" id="PR00950">
    <property type="entry name" value="TYPE3IMSPROT"/>
</dbReference>
<feature type="compositionally biased region" description="Basic and acidic residues" evidence="2">
    <location>
        <begin position="220"/>
        <end position="237"/>
    </location>
</feature>
<dbReference type="STRING" id="525640.SAMN04487971_101199"/>
<dbReference type="OrthoDB" id="9807950at2"/>
<keyword evidence="5" id="KW-1185">Reference proteome</keyword>
<dbReference type="AlphaFoldDB" id="A0A1G9CF74"/>
<evidence type="ECO:0000313" key="5">
    <source>
        <dbReference type="Proteomes" id="UP000199555"/>
    </source>
</evidence>
<protein>
    <submittedName>
        <fullName evidence="4">Flagellar biosynthetic protein FlhB</fullName>
    </submittedName>
</protein>
<keyword evidence="3" id="KW-0812">Transmembrane</keyword>
<name>A0A1G9CF74_9RHOB</name>
<accession>A0A1G9CF74</accession>
<dbReference type="Gene3D" id="3.40.1690.10">
    <property type="entry name" value="secretion proteins EscU"/>
    <property type="match status" value="1"/>
</dbReference>
<feature type="transmembrane region" description="Helical" evidence="3">
    <location>
        <begin position="185"/>
        <end position="208"/>
    </location>
</feature>
<keyword evidence="3" id="KW-0472">Membrane</keyword>
<evidence type="ECO:0000256" key="1">
    <source>
        <dbReference type="ARBA" id="ARBA00010690"/>
    </source>
</evidence>